<keyword evidence="2 4" id="KW-0863">Zinc-finger</keyword>
<keyword evidence="8" id="KW-1185">Reference proteome</keyword>
<feature type="domain" description="C2H2-type" evidence="6">
    <location>
        <begin position="123"/>
        <end position="150"/>
    </location>
</feature>
<dbReference type="Pfam" id="PF13912">
    <property type="entry name" value="zf-C2H2_6"/>
    <property type="match status" value="1"/>
</dbReference>
<gene>
    <name evidence="7" type="ORF">AVEN_171541_1</name>
</gene>
<dbReference type="PANTHER" id="PTHR31511:SF12">
    <property type="entry name" value="RHO TERMINATION FACTOR N-TERMINAL DOMAIN-CONTAINING PROTEIN"/>
    <property type="match status" value="1"/>
</dbReference>
<feature type="region of interest" description="Disordered" evidence="5">
    <location>
        <begin position="144"/>
        <end position="175"/>
    </location>
</feature>
<dbReference type="InterPro" id="IPR036236">
    <property type="entry name" value="Znf_C2H2_sf"/>
</dbReference>
<dbReference type="GO" id="GO:0008270">
    <property type="term" value="F:zinc ion binding"/>
    <property type="evidence" value="ECO:0007669"/>
    <property type="project" value="UniProtKB-KW"/>
</dbReference>
<dbReference type="EMBL" id="BGPR01015807">
    <property type="protein sequence ID" value="GBN70684.1"/>
    <property type="molecule type" value="Genomic_DNA"/>
</dbReference>
<protein>
    <recommendedName>
        <fullName evidence="6">C2H2-type domain-containing protein</fullName>
    </recommendedName>
</protein>
<evidence type="ECO:0000256" key="5">
    <source>
        <dbReference type="SAM" id="MobiDB-lite"/>
    </source>
</evidence>
<keyword evidence="1" id="KW-0479">Metal-binding</keyword>
<dbReference type="PROSITE" id="PS50157">
    <property type="entry name" value="ZINC_FINGER_C2H2_2"/>
    <property type="match status" value="4"/>
</dbReference>
<accession>A0A4Y2R4R4</accession>
<dbReference type="PANTHER" id="PTHR31511">
    <property type="entry name" value="PROTEIN CBG23764"/>
    <property type="match status" value="1"/>
</dbReference>
<proteinExistence type="predicted"/>
<dbReference type="GO" id="GO:0005634">
    <property type="term" value="C:nucleus"/>
    <property type="evidence" value="ECO:0007669"/>
    <property type="project" value="UniProtKB-ARBA"/>
</dbReference>
<evidence type="ECO:0000256" key="3">
    <source>
        <dbReference type="ARBA" id="ARBA00022833"/>
    </source>
</evidence>
<reference evidence="7 8" key="1">
    <citation type="journal article" date="2019" name="Sci. Rep.">
        <title>Orb-weaving spider Araneus ventricosus genome elucidates the spidroin gene catalogue.</title>
        <authorList>
            <person name="Kono N."/>
            <person name="Nakamura H."/>
            <person name="Ohtoshi R."/>
            <person name="Moran D.A.P."/>
            <person name="Shinohara A."/>
            <person name="Yoshida Y."/>
            <person name="Fujiwara M."/>
            <person name="Mori M."/>
            <person name="Tomita M."/>
            <person name="Arakawa K."/>
        </authorList>
    </citation>
    <scope>NUCLEOTIDE SEQUENCE [LARGE SCALE GENOMIC DNA]</scope>
</reference>
<dbReference type="SMART" id="SM00355">
    <property type="entry name" value="ZnF_C2H2"/>
    <property type="match status" value="4"/>
</dbReference>
<evidence type="ECO:0000313" key="7">
    <source>
        <dbReference type="EMBL" id="GBN70684.1"/>
    </source>
</evidence>
<sequence>MYQCDKLRLTGFGTKNSTNAIHHWTGTTEALTPPASTPNEPCRFVGLLSSPVSLPRGPALRRLQVQVDGWAARVVVGGEGRLKLGGGGTRLGQSDSCDICQKVFSRRDNLTRHRKIHEDQKVFICNICQKKFGRKDVLNRHKKTHGKNELVAHNNCQKSSGGASNSNRQRNTPSSTSVHICEFCNKSFSRKSCLLQHTRIEHGFKRKHESSPCTNKRAKKMKHALDVFTKHELFHSDKVSKDLKEYIKEMRPRVYNLLSHELDVLNSIKWYMVVTMEMSRMISDDEEKTITTHFRSNCDTVLTLDFVWENIDKGFDKITNSFEEFIRRGSGWTLKKIIKFNLCVAKYRPLRASSYIPLPAKLEKKKAILNIQSTDQNCFIWCLLAHQMNISRENNPQRVNHYIPHQNKIKVGNVTCPVSLNQVPVIERLNELRINVYGYEDNMVFPLYISKQSNPDCINLLLISQEEHRHYCLIRNMSRLLGDLTEHKAATHICFRCLHRFSQKKYLDDHRRFCDNHTPQRTKMPKESNKYLSFNNHHFQHRLPFIIYADFEALILPIGGASPSADNSYTEKVAKHLPCGYAYIIIGPDGKTYKPIVHYRGENTVEHFLNAIVKEKYELAQKICTIAPLHMTPEQEQLFQREKKLLSLQERTTWG</sequence>
<evidence type="ECO:0000256" key="4">
    <source>
        <dbReference type="PROSITE-ProRule" id="PRU00042"/>
    </source>
</evidence>
<dbReference type="FunFam" id="3.30.160.60:FF:000446">
    <property type="entry name" value="Zinc finger protein"/>
    <property type="match status" value="1"/>
</dbReference>
<feature type="domain" description="C2H2-type" evidence="6">
    <location>
        <begin position="179"/>
        <end position="207"/>
    </location>
</feature>
<evidence type="ECO:0000256" key="1">
    <source>
        <dbReference type="ARBA" id="ARBA00022723"/>
    </source>
</evidence>
<dbReference type="Pfam" id="PF00096">
    <property type="entry name" value="zf-C2H2"/>
    <property type="match status" value="2"/>
</dbReference>
<evidence type="ECO:0000259" key="6">
    <source>
        <dbReference type="PROSITE" id="PS50157"/>
    </source>
</evidence>
<dbReference type="InterPro" id="IPR013087">
    <property type="entry name" value="Znf_C2H2_type"/>
</dbReference>
<feature type="compositionally biased region" description="Polar residues" evidence="5">
    <location>
        <begin position="154"/>
        <end position="175"/>
    </location>
</feature>
<feature type="domain" description="C2H2-type" evidence="6">
    <location>
        <begin position="95"/>
        <end position="122"/>
    </location>
</feature>
<dbReference type="SUPFAM" id="SSF57667">
    <property type="entry name" value="beta-beta-alpha zinc fingers"/>
    <property type="match status" value="2"/>
</dbReference>
<evidence type="ECO:0000313" key="8">
    <source>
        <dbReference type="Proteomes" id="UP000499080"/>
    </source>
</evidence>
<dbReference type="Proteomes" id="UP000499080">
    <property type="component" value="Unassembled WGS sequence"/>
</dbReference>
<dbReference type="OrthoDB" id="6437321at2759"/>
<dbReference type="PROSITE" id="PS00028">
    <property type="entry name" value="ZINC_FINGER_C2H2_1"/>
    <property type="match status" value="3"/>
</dbReference>
<evidence type="ECO:0000256" key="2">
    <source>
        <dbReference type="ARBA" id="ARBA00022771"/>
    </source>
</evidence>
<name>A0A4Y2R4R4_ARAVE</name>
<dbReference type="Gene3D" id="3.30.160.60">
    <property type="entry name" value="Classic Zinc Finger"/>
    <property type="match status" value="2"/>
</dbReference>
<dbReference type="AlphaFoldDB" id="A0A4Y2R4R4"/>
<keyword evidence="3" id="KW-0862">Zinc</keyword>
<comment type="caution">
    <text evidence="7">The sequence shown here is derived from an EMBL/GenBank/DDBJ whole genome shotgun (WGS) entry which is preliminary data.</text>
</comment>
<organism evidence="7 8">
    <name type="scientific">Araneus ventricosus</name>
    <name type="common">Orbweaver spider</name>
    <name type="synonym">Epeira ventricosa</name>
    <dbReference type="NCBI Taxonomy" id="182803"/>
    <lineage>
        <taxon>Eukaryota</taxon>
        <taxon>Metazoa</taxon>
        <taxon>Ecdysozoa</taxon>
        <taxon>Arthropoda</taxon>
        <taxon>Chelicerata</taxon>
        <taxon>Arachnida</taxon>
        <taxon>Araneae</taxon>
        <taxon>Araneomorphae</taxon>
        <taxon>Entelegynae</taxon>
        <taxon>Araneoidea</taxon>
        <taxon>Araneidae</taxon>
        <taxon>Araneus</taxon>
    </lineage>
</organism>
<feature type="domain" description="C2H2-type" evidence="6">
    <location>
        <begin position="492"/>
        <end position="522"/>
    </location>
</feature>